<dbReference type="EMBL" id="SELW01000391">
    <property type="protein sequence ID" value="TID28547.1"/>
    <property type="molecule type" value="Genomic_DNA"/>
</dbReference>
<reference evidence="4 5" key="1">
    <citation type="journal article" date="2019" name="Front. Genet.">
        <title>Whole-Genome Sequencing of the Opportunistic Yeast Pathogen Candida inconspicua Uncovers Its Hybrid Origin.</title>
        <authorList>
            <person name="Mixao V."/>
            <person name="Hansen A.P."/>
            <person name="Saus E."/>
            <person name="Boekhout T."/>
            <person name="Lass-Florl C."/>
            <person name="Gabaldon T."/>
        </authorList>
    </citation>
    <scope>NUCLEOTIDE SEQUENCE [LARGE SCALE GENOMIC DNA]</scope>
    <source>
        <strain evidence="4 5">CBS 180</strain>
    </source>
</reference>
<dbReference type="PANTHER" id="PTHR10252">
    <property type="entry name" value="HISTONE-LIKE TRANSCRIPTION FACTOR CCAAT-RELATED"/>
    <property type="match status" value="1"/>
</dbReference>
<dbReference type="AlphaFoldDB" id="A0A4T0X166"/>
<evidence type="ECO:0000256" key="1">
    <source>
        <dbReference type="ARBA" id="ARBA00004123"/>
    </source>
</evidence>
<dbReference type="Gene3D" id="1.10.20.10">
    <property type="entry name" value="Histone, subunit A"/>
    <property type="match status" value="1"/>
</dbReference>
<dbReference type="GO" id="GO:0006261">
    <property type="term" value="P:DNA-templated DNA replication"/>
    <property type="evidence" value="ECO:0007669"/>
    <property type="project" value="TreeGrafter"/>
</dbReference>
<dbReference type="PANTHER" id="PTHR10252:SF54">
    <property type="entry name" value="CHROMATIN ACCESSIBILITY COMPLEX PROTEIN 1"/>
    <property type="match status" value="1"/>
</dbReference>
<keyword evidence="2" id="KW-0539">Nucleus</keyword>
<dbReference type="Proteomes" id="UP000307173">
    <property type="component" value="Unassembled WGS sequence"/>
</dbReference>
<dbReference type="GO" id="GO:0008623">
    <property type="term" value="C:CHRAC"/>
    <property type="evidence" value="ECO:0007669"/>
    <property type="project" value="TreeGrafter"/>
</dbReference>
<organism evidence="4 5">
    <name type="scientific">Pichia inconspicua</name>
    <dbReference type="NCBI Taxonomy" id="52247"/>
    <lineage>
        <taxon>Eukaryota</taxon>
        <taxon>Fungi</taxon>
        <taxon>Dikarya</taxon>
        <taxon>Ascomycota</taxon>
        <taxon>Saccharomycotina</taxon>
        <taxon>Pichiomycetes</taxon>
        <taxon>Pichiales</taxon>
        <taxon>Pichiaceae</taxon>
        <taxon>Pichia</taxon>
    </lineage>
</organism>
<dbReference type="InterPro" id="IPR009072">
    <property type="entry name" value="Histone-fold"/>
</dbReference>
<comment type="caution">
    <text evidence="4">The sequence shown here is derived from an EMBL/GenBank/DDBJ whole genome shotgun (WGS) entry which is preliminary data.</text>
</comment>
<name>A0A4T0X166_9ASCO</name>
<dbReference type="GO" id="GO:0046982">
    <property type="term" value="F:protein heterodimerization activity"/>
    <property type="evidence" value="ECO:0007669"/>
    <property type="project" value="InterPro"/>
</dbReference>
<dbReference type="CDD" id="cd22929">
    <property type="entry name" value="HFD_POLE4-like"/>
    <property type="match status" value="1"/>
</dbReference>
<protein>
    <recommendedName>
        <fullName evidence="3">Transcription factor CBF/NF-Y/archaeal histone domain-containing protein</fullName>
    </recommendedName>
</protein>
<feature type="domain" description="Transcription factor CBF/NF-Y/archaeal histone" evidence="3">
    <location>
        <begin position="8"/>
        <end position="71"/>
    </location>
</feature>
<dbReference type="STRING" id="52247.A0A4T0X166"/>
<dbReference type="Pfam" id="PF00808">
    <property type="entry name" value="CBFD_NFYB_HMF"/>
    <property type="match status" value="1"/>
</dbReference>
<evidence type="ECO:0000313" key="5">
    <source>
        <dbReference type="Proteomes" id="UP000307173"/>
    </source>
</evidence>
<evidence type="ECO:0000313" key="4">
    <source>
        <dbReference type="EMBL" id="TID28547.1"/>
    </source>
</evidence>
<comment type="subcellular location">
    <subcellularLocation>
        <location evidence="1">Nucleus</location>
    </subcellularLocation>
</comment>
<evidence type="ECO:0000259" key="3">
    <source>
        <dbReference type="Pfam" id="PF00808"/>
    </source>
</evidence>
<dbReference type="InterPro" id="IPR050568">
    <property type="entry name" value="Transcr_DNA_Rep_Reg"/>
</dbReference>
<evidence type="ECO:0000256" key="2">
    <source>
        <dbReference type="ARBA" id="ARBA00023242"/>
    </source>
</evidence>
<proteinExistence type="predicted"/>
<dbReference type="InterPro" id="IPR003958">
    <property type="entry name" value="CBFA_NFYB_domain"/>
</dbReference>
<sequence length="124" mass="14116">MTDENSLTLPMSRIKKIVKLDPEHISSTETANYMLGIATELFVKQLTNDALEITKGRNKKKVMYSDMQQAVSRSDAYSFMRDLVPKKIPVGELVRKGIIRVRPADMDKINNEQLDDTVEEDNTV</sequence>
<keyword evidence="5" id="KW-1185">Reference proteome</keyword>
<gene>
    <name evidence="4" type="ORF">CANINC_002420</name>
</gene>
<dbReference type="OrthoDB" id="636685at2759"/>
<accession>A0A4T0X166</accession>
<dbReference type="SUPFAM" id="SSF47113">
    <property type="entry name" value="Histone-fold"/>
    <property type="match status" value="1"/>
</dbReference>